<proteinExistence type="predicted"/>
<feature type="region of interest" description="Disordered" evidence="1">
    <location>
        <begin position="233"/>
        <end position="343"/>
    </location>
</feature>
<feature type="compositionally biased region" description="Basic residues" evidence="1">
    <location>
        <begin position="189"/>
        <end position="204"/>
    </location>
</feature>
<gene>
    <name evidence="2" type="ORF">SO802_024758</name>
</gene>
<name>A0AAW2CFC5_9ROSI</name>
<keyword evidence="3" id="KW-1185">Reference proteome</keyword>
<feature type="compositionally biased region" description="Low complexity" evidence="1">
    <location>
        <begin position="251"/>
        <end position="266"/>
    </location>
</feature>
<reference evidence="2 3" key="1">
    <citation type="submission" date="2024-01" db="EMBL/GenBank/DDBJ databases">
        <title>A telomere-to-telomere, gap-free genome of sweet tea (Lithocarpus litseifolius).</title>
        <authorList>
            <person name="Zhou J."/>
        </authorList>
    </citation>
    <scope>NUCLEOTIDE SEQUENCE [LARGE SCALE GENOMIC DNA]</scope>
    <source>
        <strain evidence="2">Zhou-2022a</strain>
        <tissue evidence="2">Leaf</tissue>
    </source>
</reference>
<evidence type="ECO:0000256" key="1">
    <source>
        <dbReference type="SAM" id="MobiDB-lite"/>
    </source>
</evidence>
<comment type="caution">
    <text evidence="2">The sequence shown here is derived from an EMBL/GenBank/DDBJ whole genome shotgun (WGS) entry which is preliminary data.</text>
</comment>
<sequence length="343" mass="38113">MDMDPHQQGPSIRDVLRRQDVHRSSLLWDAPLGGEGKQDKNWFDKHATHTAKWAAQATIADASPFHGEMSYNDEYMVWFRPRTVHHITKQTSYWDTLVELQLRIMAKCEPGSEIYTNCINALQAVEELSRLTVDEACAAGNTNEPAVGRGQQVGGYQGQGGRRQSSQRPTSGRRVTSTQCPTSAQRPTSNRRRTPVPTSGRRHTPVHDHTMEEASQTVDEMCVDTGYDMGSMAHDDAGPSHTFAHGDTSRSPSTSFTISLLSTTRTSPPPTTSTAPADVRSRDEMRFMPTPGAVPIPTPPPEASHIEDRPRRPQRTRTHPLDCGTGHGKVRPVKEPVRRRKRG</sequence>
<evidence type="ECO:0000313" key="3">
    <source>
        <dbReference type="Proteomes" id="UP001459277"/>
    </source>
</evidence>
<feature type="compositionally biased region" description="Low complexity" evidence="1">
    <location>
        <begin position="162"/>
        <end position="174"/>
    </location>
</feature>
<protein>
    <submittedName>
        <fullName evidence="2">Uncharacterized protein</fullName>
    </submittedName>
</protein>
<feature type="region of interest" description="Disordered" evidence="1">
    <location>
        <begin position="141"/>
        <end position="215"/>
    </location>
</feature>
<feature type="compositionally biased region" description="Gly residues" evidence="1">
    <location>
        <begin position="151"/>
        <end position="161"/>
    </location>
</feature>
<dbReference type="AlphaFoldDB" id="A0AAW2CFC5"/>
<evidence type="ECO:0000313" key="2">
    <source>
        <dbReference type="EMBL" id="KAK9995055.1"/>
    </source>
</evidence>
<feature type="compositionally biased region" description="Polar residues" evidence="1">
    <location>
        <begin position="175"/>
        <end position="188"/>
    </location>
</feature>
<feature type="compositionally biased region" description="Pro residues" evidence="1">
    <location>
        <begin position="292"/>
        <end position="302"/>
    </location>
</feature>
<dbReference type="EMBL" id="JAZDWU010000008">
    <property type="protein sequence ID" value="KAK9995055.1"/>
    <property type="molecule type" value="Genomic_DNA"/>
</dbReference>
<organism evidence="2 3">
    <name type="scientific">Lithocarpus litseifolius</name>
    <dbReference type="NCBI Taxonomy" id="425828"/>
    <lineage>
        <taxon>Eukaryota</taxon>
        <taxon>Viridiplantae</taxon>
        <taxon>Streptophyta</taxon>
        <taxon>Embryophyta</taxon>
        <taxon>Tracheophyta</taxon>
        <taxon>Spermatophyta</taxon>
        <taxon>Magnoliopsida</taxon>
        <taxon>eudicotyledons</taxon>
        <taxon>Gunneridae</taxon>
        <taxon>Pentapetalae</taxon>
        <taxon>rosids</taxon>
        <taxon>fabids</taxon>
        <taxon>Fagales</taxon>
        <taxon>Fagaceae</taxon>
        <taxon>Lithocarpus</taxon>
    </lineage>
</organism>
<accession>A0AAW2CFC5</accession>
<dbReference type="Proteomes" id="UP001459277">
    <property type="component" value="Unassembled WGS sequence"/>
</dbReference>